<evidence type="ECO:0000256" key="3">
    <source>
        <dbReference type="ARBA" id="ARBA00022692"/>
    </source>
</evidence>
<dbReference type="Proteomes" id="UP000604046">
    <property type="component" value="Unassembled WGS sequence"/>
</dbReference>
<keyword evidence="4 7" id="KW-1133">Transmembrane helix</keyword>
<keyword evidence="9" id="KW-1185">Reference proteome</keyword>
<dbReference type="Gene3D" id="1.20.1250.20">
    <property type="entry name" value="MFS general substrate transporter like domains"/>
    <property type="match status" value="1"/>
</dbReference>
<feature type="transmembrane region" description="Helical" evidence="7">
    <location>
        <begin position="174"/>
        <end position="191"/>
    </location>
</feature>
<sequence length="813" mass="87806">MALRQGLLGFVLLNGPGARPPPRKSGASVVARVTGNASKLMDISACDGPGGSEARDGRRAGLELLQTHVSRLKGRGPHVVRTTQSPQVEKVLHVGGGILLLCFLLVLKFASTDILVGMAIFLDHFMTFGLLPFAPTVTPNYQHIAVLQSSKNVVACLLVPFVGKFIDGNEAKSVQLGLLCAMFCSLGFALAKNYAFWLAMRTLSGYSTAAIVWGGFALVNREYANDATARVQAVSTAMAGLYAGIFAGPQVAGMFVDDSRLMFLFLSGAQMCVCLTIRVRFGSDRSQLQALQEPMPKQTEVAKVDMLELLLDPEIRKPIVALFLGSAVEAAVSATTWEYMTSLGYDHVKQNLTWLMATVPGVISANLVPVLRSVLGGQTLQISTLLLGGASTLACLGTDYIFLALTLVGTSSTSGLLNGNTASTLADRSQEKYDGTGQVFVLSNTAEQVAFIAGPCVGSSLCRYASFQAMCHVIGACLVLYAGLLWWPDEGSKAKQTTTTSGTDPREHVWLASQEKYDGSDIRSEAVLDSGIDLPRRSLFFLSGLSRWHLQHAIMDMRLPSKCSNVPLNQEHGTWILFSLSQVREPFAALEPQLGPAARSRGSERTLAIGRPLGLRTFAVQVTPEGWELHRLERWNWCGLASRSSSEEAGGHGGHGGQSYYRVKRPEGYPEASEQPTHSKAYDGQPSVWVPTSQLEDIGHYFEGKSTAQRGRGRSFYRAGGPPRQQRVQQLFECAETLRSAAETKGGEELTAVLTYQESLAKQCYDGGLSYEERAAKRQEEIDGLKEALVSLGGTDLTAVLLQNKGLRGSVKH</sequence>
<comment type="subcellular location">
    <subcellularLocation>
        <location evidence="1">Membrane</location>
        <topology evidence="1">Multi-pass membrane protein</topology>
    </subcellularLocation>
</comment>
<dbReference type="AlphaFoldDB" id="A0A812N957"/>
<comment type="caution">
    <text evidence="8">The sequence shown here is derived from an EMBL/GenBank/DDBJ whole genome shotgun (WGS) entry which is preliminary data.</text>
</comment>
<proteinExistence type="predicted"/>
<evidence type="ECO:0000256" key="6">
    <source>
        <dbReference type="SAM" id="MobiDB-lite"/>
    </source>
</evidence>
<keyword evidence="2" id="KW-0813">Transport</keyword>
<gene>
    <name evidence="8" type="primary">slc18a3a</name>
    <name evidence="8" type="ORF">SNAT2548_LOCUS15778</name>
</gene>
<evidence type="ECO:0000256" key="1">
    <source>
        <dbReference type="ARBA" id="ARBA00004141"/>
    </source>
</evidence>
<feature type="transmembrane region" description="Helical" evidence="7">
    <location>
        <begin position="141"/>
        <end position="162"/>
    </location>
</feature>
<evidence type="ECO:0000313" key="9">
    <source>
        <dbReference type="Proteomes" id="UP000604046"/>
    </source>
</evidence>
<organism evidence="8 9">
    <name type="scientific">Symbiodinium natans</name>
    <dbReference type="NCBI Taxonomy" id="878477"/>
    <lineage>
        <taxon>Eukaryota</taxon>
        <taxon>Sar</taxon>
        <taxon>Alveolata</taxon>
        <taxon>Dinophyceae</taxon>
        <taxon>Suessiales</taxon>
        <taxon>Symbiodiniaceae</taxon>
        <taxon>Symbiodinium</taxon>
    </lineage>
</organism>
<dbReference type="PANTHER" id="PTHR23506">
    <property type="entry name" value="GH10249P"/>
    <property type="match status" value="1"/>
</dbReference>
<feature type="transmembrane region" description="Helical" evidence="7">
    <location>
        <begin position="197"/>
        <end position="219"/>
    </location>
</feature>
<evidence type="ECO:0000256" key="5">
    <source>
        <dbReference type="ARBA" id="ARBA00023136"/>
    </source>
</evidence>
<keyword evidence="3 7" id="KW-0812">Transmembrane</keyword>
<feature type="region of interest" description="Disordered" evidence="6">
    <location>
        <begin position="645"/>
        <end position="687"/>
    </location>
</feature>
<dbReference type="Pfam" id="PF07690">
    <property type="entry name" value="MFS_1"/>
    <property type="match status" value="1"/>
</dbReference>
<evidence type="ECO:0000313" key="8">
    <source>
        <dbReference type="EMBL" id="CAE7299863.1"/>
    </source>
</evidence>
<dbReference type="GO" id="GO:0022857">
    <property type="term" value="F:transmembrane transporter activity"/>
    <property type="evidence" value="ECO:0007669"/>
    <property type="project" value="InterPro"/>
</dbReference>
<reference evidence="8" key="1">
    <citation type="submission" date="2021-02" db="EMBL/GenBank/DDBJ databases">
        <authorList>
            <person name="Dougan E. K."/>
            <person name="Rhodes N."/>
            <person name="Thang M."/>
            <person name="Chan C."/>
        </authorList>
    </citation>
    <scope>NUCLEOTIDE SEQUENCE</scope>
</reference>
<dbReference type="SUPFAM" id="SSF103473">
    <property type="entry name" value="MFS general substrate transporter"/>
    <property type="match status" value="1"/>
</dbReference>
<dbReference type="EMBL" id="CAJNDS010002064">
    <property type="protein sequence ID" value="CAE7299863.1"/>
    <property type="molecule type" value="Genomic_DNA"/>
</dbReference>
<accession>A0A812N957</accession>
<keyword evidence="5 7" id="KW-0472">Membrane</keyword>
<evidence type="ECO:0000256" key="2">
    <source>
        <dbReference type="ARBA" id="ARBA00022448"/>
    </source>
</evidence>
<evidence type="ECO:0000256" key="4">
    <source>
        <dbReference type="ARBA" id="ARBA00022989"/>
    </source>
</evidence>
<dbReference type="InterPro" id="IPR050930">
    <property type="entry name" value="MFS_Vesicular_Transporter"/>
</dbReference>
<dbReference type="PANTHER" id="PTHR23506:SF23">
    <property type="entry name" value="GH10249P"/>
    <property type="match status" value="1"/>
</dbReference>
<dbReference type="InterPro" id="IPR036259">
    <property type="entry name" value="MFS_trans_sf"/>
</dbReference>
<protein>
    <submittedName>
        <fullName evidence="8">Slc18a3a protein</fullName>
    </submittedName>
</protein>
<dbReference type="InterPro" id="IPR011701">
    <property type="entry name" value="MFS"/>
</dbReference>
<dbReference type="GO" id="GO:0016020">
    <property type="term" value="C:membrane"/>
    <property type="evidence" value="ECO:0007669"/>
    <property type="project" value="UniProtKB-SubCell"/>
</dbReference>
<name>A0A812N957_9DINO</name>
<feature type="transmembrane region" description="Helical" evidence="7">
    <location>
        <begin position="231"/>
        <end position="249"/>
    </location>
</feature>
<evidence type="ECO:0000256" key="7">
    <source>
        <dbReference type="SAM" id="Phobius"/>
    </source>
</evidence>